<dbReference type="GO" id="GO:0031445">
    <property type="term" value="P:regulation of heterochromatin formation"/>
    <property type="evidence" value="ECO:0007669"/>
    <property type="project" value="TreeGrafter"/>
</dbReference>
<dbReference type="InterPro" id="IPR047171">
    <property type="entry name" value="BAZ1A"/>
</dbReference>
<dbReference type="GO" id="GO:0006338">
    <property type="term" value="P:chromatin remodeling"/>
    <property type="evidence" value="ECO:0007669"/>
    <property type="project" value="InterPro"/>
</dbReference>
<dbReference type="GO" id="GO:0045740">
    <property type="term" value="P:positive regulation of DNA replication"/>
    <property type="evidence" value="ECO:0007669"/>
    <property type="project" value="TreeGrafter"/>
</dbReference>
<evidence type="ECO:0000256" key="2">
    <source>
        <dbReference type="ARBA" id="ARBA00023242"/>
    </source>
</evidence>
<feature type="domain" description="WHIM2" evidence="4">
    <location>
        <begin position="118"/>
        <end position="159"/>
    </location>
</feature>
<feature type="compositionally biased region" description="Gly residues" evidence="3">
    <location>
        <begin position="1"/>
        <end position="11"/>
    </location>
</feature>
<proteinExistence type="predicted"/>
<sequence length="286" mass="30501">MMEQQGGGHPGAGLSQPGPFTGHRASSNKENAGPVPPSQDTEPASNKENAGPVPPRPPPMANPPSRPLHLANGAQANPKAEAQVEHKEEAGTGVDVAPAPELTPVYGLCTADPESCPVHVPPPAHHRWHFFHHHDQLPALVDALNPRGQRERRLQASLTALLPTCRPPSRPAPSHTSTQASLLYRCEVEGEGGVRKSQRHTGVKKDTNLTFPLGTPVAEVLKITLTDILLETEDKLHVGMLGCLTRPLQRLAWRDALVSGALPTSPPMDYGGRKHMAQLKVGGLGV</sequence>
<accession>A0A8J4Y0P7</accession>
<dbReference type="GO" id="GO:0006355">
    <property type="term" value="P:regulation of DNA-templated transcription"/>
    <property type="evidence" value="ECO:0007669"/>
    <property type="project" value="TreeGrafter"/>
</dbReference>
<dbReference type="OrthoDB" id="332390at2759"/>
<organism evidence="5 6">
    <name type="scientific">Chionoecetes opilio</name>
    <name type="common">Atlantic snow crab</name>
    <name type="synonym">Cancer opilio</name>
    <dbReference type="NCBI Taxonomy" id="41210"/>
    <lineage>
        <taxon>Eukaryota</taxon>
        <taxon>Metazoa</taxon>
        <taxon>Ecdysozoa</taxon>
        <taxon>Arthropoda</taxon>
        <taxon>Crustacea</taxon>
        <taxon>Multicrustacea</taxon>
        <taxon>Malacostraca</taxon>
        <taxon>Eumalacostraca</taxon>
        <taxon>Eucarida</taxon>
        <taxon>Decapoda</taxon>
        <taxon>Pleocyemata</taxon>
        <taxon>Brachyura</taxon>
        <taxon>Eubrachyura</taxon>
        <taxon>Majoidea</taxon>
        <taxon>Majidae</taxon>
        <taxon>Chionoecetes</taxon>
    </lineage>
</organism>
<dbReference type="InterPro" id="IPR028941">
    <property type="entry name" value="WHIM2_dom"/>
</dbReference>
<feature type="region of interest" description="Disordered" evidence="3">
    <location>
        <begin position="1"/>
        <end position="100"/>
    </location>
</feature>
<dbReference type="GO" id="GO:0003677">
    <property type="term" value="F:DNA binding"/>
    <property type="evidence" value="ECO:0007669"/>
    <property type="project" value="TreeGrafter"/>
</dbReference>
<dbReference type="Proteomes" id="UP000770661">
    <property type="component" value="Unassembled WGS sequence"/>
</dbReference>
<feature type="compositionally biased region" description="Polar residues" evidence="3">
    <location>
        <begin position="38"/>
        <end position="48"/>
    </location>
</feature>
<feature type="compositionally biased region" description="Pro residues" evidence="3">
    <location>
        <begin position="52"/>
        <end position="66"/>
    </location>
</feature>
<dbReference type="EMBL" id="JACEEZ010021700">
    <property type="protein sequence ID" value="KAG0713180.1"/>
    <property type="molecule type" value="Genomic_DNA"/>
</dbReference>
<evidence type="ECO:0000256" key="1">
    <source>
        <dbReference type="ARBA" id="ARBA00004123"/>
    </source>
</evidence>
<comment type="subcellular location">
    <subcellularLocation>
        <location evidence="1">Nucleus</location>
    </subcellularLocation>
</comment>
<dbReference type="AlphaFoldDB" id="A0A8J4Y0P7"/>
<comment type="caution">
    <text evidence="5">The sequence shown here is derived from an EMBL/GenBank/DDBJ whole genome shotgun (WGS) entry which is preliminary data.</text>
</comment>
<dbReference type="Pfam" id="PF15613">
    <property type="entry name" value="WSD"/>
    <property type="match status" value="1"/>
</dbReference>
<reference evidence="5" key="1">
    <citation type="submission" date="2020-07" db="EMBL/GenBank/DDBJ databases">
        <title>The High-quality genome of the commercially important snow crab, Chionoecetes opilio.</title>
        <authorList>
            <person name="Jeong J.-H."/>
            <person name="Ryu S."/>
        </authorList>
    </citation>
    <scope>NUCLEOTIDE SEQUENCE</scope>
    <source>
        <strain evidence="5">MADBK_172401_WGS</strain>
        <tissue evidence="5">Digestive gland</tissue>
    </source>
</reference>
<dbReference type="GO" id="GO:0000228">
    <property type="term" value="C:nuclear chromosome"/>
    <property type="evidence" value="ECO:0007669"/>
    <property type="project" value="TreeGrafter"/>
</dbReference>
<evidence type="ECO:0000313" key="5">
    <source>
        <dbReference type="EMBL" id="KAG0713180.1"/>
    </source>
</evidence>
<dbReference type="PANTHER" id="PTHR46510:SF1">
    <property type="entry name" value="BROMODOMAIN ADJACENT TO ZINC FINGER DOMAIN PROTEIN 1A"/>
    <property type="match status" value="1"/>
</dbReference>
<evidence type="ECO:0000313" key="6">
    <source>
        <dbReference type="Proteomes" id="UP000770661"/>
    </source>
</evidence>
<dbReference type="GO" id="GO:0008623">
    <property type="term" value="C:CHRAC"/>
    <property type="evidence" value="ECO:0007669"/>
    <property type="project" value="TreeGrafter"/>
</dbReference>
<keyword evidence="6" id="KW-1185">Reference proteome</keyword>
<protein>
    <recommendedName>
        <fullName evidence="4">WHIM2 domain-containing protein</fullName>
    </recommendedName>
</protein>
<keyword evidence="2" id="KW-0539">Nucleus</keyword>
<evidence type="ECO:0000259" key="4">
    <source>
        <dbReference type="Pfam" id="PF15613"/>
    </source>
</evidence>
<gene>
    <name evidence="5" type="ORF">GWK47_016795</name>
</gene>
<evidence type="ECO:0000256" key="3">
    <source>
        <dbReference type="SAM" id="MobiDB-lite"/>
    </source>
</evidence>
<name>A0A8J4Y0P7_CHIOP</name>
<dbReference type="PANTHER" id="PTHR46510">
    <property type="entry name" value="BROMODOMAIN ADJACENT TO ZINC FINGER DOMAIN PROTEIN 1A"/>
    <property type="match status" value="1"/>
</dbReference>